<dbReference type="RefSeq" id="WP_284340880.1">
    <property type="nucleotide sequence ID" value="NZ_BSNS01000011.1"/>
</dbReference>
<gene>
    <name evidence="2" type="ORF">GCM10010862_27370</name>
</gene>
<keyword evidence="3" id="KW-1185">Reference proteome</keyword>
<evidence type="ECO:0000313" key="2">
    <source>
        <dbReference type="EMBL" id="GLQ55478.1"/>
    </source>
</evidence>
<evidence type="ECO:0000313" key="3">
    <source>
        <dbReference type="Proteomes" id="UP001156691"/>
    </source>
</evidence>
<dbReference type="Proteomes" id="UP001156691">
    <property type="component" value="Unassembled WGS sequence"/>
</dbReference>
<comment type="caution">
    <text evidence="2">The sequence shown here is derived from an EMBL/GenBank/DDBJ whole genome shotgun (WGS) entry which is preliminary data.</text>
</comment>
<proteinExistence type="predicted"/>
<reference evidence="3" key="1">
    <citation type="journal article" date="2019" name="Int. J. Syst. Evol. Microbiol.">
        <title>The Global Catalogue of Microorganisms (GCM) 10K type strain sequencing project: providing services to taxonomists for standard genome sequencing and annotation.</title>
        <authorList>
            <consortium name="The Broad Institute Genomics Platform"/>
            <consortium name="The Broad Institute Genome Sequencing Center for Infectious Disease"/>
            <person name="Wu L."/>
            <person name="Ma J."/>
        </authorList>
    </citation>
    <scope>NUCLEOTIDE SEQUENCE [LARGE SCALE GENOMIC DNA]</scope>
    <source>
        <strain evidence="3">NBRC 112416</strain>
    </source>
</reference>
<organism evidence="2 3">
    <name type="scientific">Devosia nitrariae</name>
    <dbReference type="NCBI Taxonomy" id="2071872"/>
    <lineage>
        <taxon>Bacteria</taxon>
        <taxon>Pseudomonadati</taxon>
        <taxon>Pseudomonadota</taxon>
        <taxon>Alphaproteobacteria</taxon>
        <taxon>Hyphomicrobiales</taxon>
        <taxon>Devosiaceae</taxon>
        <taxon>Devosia</taxon>
    </lineage>
</organism>
<protein>
    <submittedName>
        <fullName evidence="2">Uncharacterized protein</fullName>
    </submittedName>
</protein>
<name>A0ABQ5W6S3_9HYPH</name>
<dbReference type="EMBL" id="BSNS01000011">
    <property type="protein sequence ID" value="GLQ55478.1"/>
    <property type="molecule type" value="Genomic_DNA"/>
</dbReference>
<accession>A0ABQ5W6S3</accession>
<evidence type="ECO:0000256" key="1">
    <source>
        <dbReference type="SAM" id="MobiDB-lite"/>
    </source>
</evidence>
<sequence>MNQTLRDAAESHFAPGSPGSSDIGRATKADRLTKLRNTMRVREQAAKIVQKQARLRARAASRFLA</sequence>
<feature type="region of interest" description="Disordered" evidence="1">
    <location>
        <begin position="1"/>
        <end position="29"/>
    </location>
</feature>